<gene>
    <name evidence="17" type="primary">Cdkn1b</name>
    <name evidence="17" type="ORF">PODSTR_R08223</name>
</gene>
<dbReference type="Pfam" id="PF02234">
    <property type="entry name" value="CDI"/>
    <property type="match status" value="1"/>
</dbReference>
<evidence type="ECO:0000256" key="7">
    <source>
        <dbReference type="ARBA" id="ARBA00022553"/>
    </source>
</evidence>
<evidence type="ECO:0000256" key="10">
    <source>
        <dbReference type="ARBA" id="ARBA00023013"/>
    </source>
</evidence>
<dbReference type="AlphaFoldDB" id="A0A7L4GRZ7"/>
<protein>
    <recommendedName>
        <fullName evidence="5">Cyclin-dependent kinase inhibitor 1B</fullName>
    </recommendedName>
    <alternativeName>
        <fullName evidence="14">Cyclin-dependent kinase inhibitor p27</fullName>
    </alternativeName>
    <alternativeName>
        <fullName evidence="13">p27Kip1</fullName>
    </alternativeName>
</protein>
<keyword evidence="7" id="KW-0597">Phosphoprotein</keyword>
<comment type="similarity">
    <text evidence="4">Belongs to the CDI family.</text>
</comment>
<dbReference type="GO" id="GO:0051087">
    <property type="term" value="F:protein-folding chaperone binding"/>
    <property type="evidence" value="ECO:0007669"/>
    <property type="project" value="TreeGrafter"/>
</dbReference>
<dbReference type="GO" id="GO:0005768">
    <property type="term" value="C:endosome"/>
    <property type="evidence" value="ECO:0007669"/>
    <property type="project" value="UniProtKB-SubCell"/>
</dbReference>
<evidence type="ECO:0000256" key="12">
    <source>
        <dbReference type="ARBA" id="ARBA00023306"/>
    </source>
</evidence>
<keyword evidence="9" id="KW-0832">Ubl conjugation</keyword>
<feature type="non-terminal residue" evidence="17">
    <location>
        <position position="1"/>
    </location>
</feature>
<keyword evidence="8" id="KW-0967">Endosome</keyword>
<dbReference type="GO" id="GO:0004861">
    <property type="term" value="F:cyclin-dependent protein serine/threonine kinase inhibitor activity"/>
    <property type="evidence" value="ECO:0007669"/>
    <property type="project" value="InterPro"/>
</dbReference>
<dbReference type="InterPro" id="IPR044898">
    <property type="entry name" value="CDI_dom_sf"/>
</dbReference>
<keyword evidence="18" id="KW-1185">Reference proteome</keyword>
<dbReference type="Gene3D" id="4.10.365.10">
    <property type="entry name" value="p27"/>
    <property type="match status" value="1"/>
</dbReference>
<comment type="caution">
    <text evidence="17">The sequence shown here is derived from an EMBL/GenBank/DDBJ whole genome shotgun (WGS) entry which is preliminary data.</text>
</comment>
<feature type="domain" description="Cyclin-dependent kinase inhibitor" evidence="16">
    <location>
        <begin position="6"/>
        <end position="52"/>
    </location>
</feature>
<evidence type="ECO:0000256" key="2">
    <source>
        <dbReference type="ARBA" id="ARBA00004177"/>
    </source>
</evidence>
<evidence type="ECO:0000256" key="8">
    <source>
        <dbReference type="ARBA" id="ARBA00022753"/>
    </source>
</evidence>
<dbReference type="Proteomes" id="UP000584326">
    <property type="component" value="Unassembled WGS sequence"/>
</dbReference>
<dbReference type="GO" id="GO:0045930">
    <property type="term" value="P:negative regulation of mitotic cell cycle"/>
    <property type="evidence" value="ECO:0007669"/>
    <property type="project" value="TreeGrafter"/>
</dbReference>
<keyword evidence="6" id="KW-0963">Cytoplasm</keyword>
<evidence type="ECO:0000259" key="16">
    <source>
        <dbReference type="Pfam" id="PF02234"/>
    </source>
</evidence>
<keyword evidence="12" id="KW-0131">Cell cycle</keyword>
<organism evidence="17 18">
    <name type="scientific">Podargus strigoides</name>
    <name type="common">Tawny frogmouth</name>
    <name type="synonym">Caprimulgus strigoides</name>
    <dbReference type="NCBI Taxonomy" id="8905"/>
    <lineage>
        <taxon>Eukaryota</taxon>
        <taxon>Metazoa</taxon>
        <taxon>Chordata</taxon>
        <taxon>Craniata</taxon>
        <taxon>Vertebrata</taxon>
        <taxon>Euteleostomi</taxon>
        <taxon>Archelosauria</taxon>
        <taxon>Archosauria</taxon>
        <taxon>Dinosauria</taxon>
        <taxon>Saurischia</taxon>
        <taxon>Theropoda</taxon>
        <taxon>Coelurosauria</taxon>
        <taxon>Aves</taxon>
        <taxon>Neognathae</taxon>
        <taxon>Neoaves</taxon>
        <taxon>Strisores</taxon>
        <taxon>Caprimulgiformes</taxon>
        <taxon>Podargidae</taxon>
        <taxon>Podargus</taxon>
    </lineage>
</organism>
<evidence type="ECO:0000313" key="17">
    <source>
        <dbReference type="EMBL" id="NXX15042.1"/>
    </source>
</evidence>
<evidence type="ECO:0000256" key="13">
    <source>
        <dbReference type="ARBA" id="ARBA00031903"/>
    </source>
</evidence>
<dbReference type="PANTHER" id="PTHR10265">
    <property type="entry name" value="CYCLIN-DEPENDENT KINASE INHIBITOR 1"/>
    <property type="match status" value="1"/>
</dbReference>
<evidence type="ECO:0000256" key="3">
    <source>
        <dbReference type="ARBA" id="ARBA00004496"/>
    </source>
</evidence>
<evidence type="ECO:0000256" key="14">
    <source>
        <dbReference type="ARBA" id="ARBA00031925"/>
    </source>
</evidence>
<evidence type="ECO:0000256" key="15">
    <source>
        <dbReference type="ARBA" id="ARBA00045727"/>
    </source>
</evidence>
<dbReference type="GO" id="GO:0000082">
    <property type="term" value="P:G1/S transition of mitotic cell cycle"/>
    <property type="evidence" value="ECO:0007669"/>
    <property type="project" value="TreeGrafter"/>
</dbReference>
<dbReference type="PANTHER" id="PTHR10265:SF9">
    <property type="entry name" value="CYCLIN-DEPENDENT KINASE INHIBITOR 1B"/>
    <property type="match status" value="1"/>
</dbReference>
<evidence type="ECO:0000256" key="6">
    <source>
        <dbReference type="ARBA" id="ARBA00022490"/>
    </source>
</evidence>
<evidence type="ECO:0000256" key="11">
    <source>
        <dbReference type="ARBA" id="ARBA00023242"/>
    </source>
</evidence>
<dbReference type="GO" id="GO:0005634">
    <property type="term" value="C:nucleus"/>
    <property type="evidence" value="ECO:0007669"/>
    <property type="project" value="UniProtKB-SubCell"/>
</dbReference>
<sequence>PSACRNLFGPVNHEELNRDLVQHRRELEAACQRRWNFDFQNHKPLEGRYEWQ</sequence>
<proteinExistence type="inferred from homology"/>
<name>A0A7L4GRZ7_PODST</name>
<evidence type="ECO:0000256" key="4">
    <source>
        <dbReference type="ARBA" id="ARBA00006726"/>
    </source>
</evidence>
<evidence type="ECO:0000313" key="18">
    <source>
        <dbReference type="Proteomes" id="UP000584326"/>
    </source>
</evidence>
<evidence type="ECO:0000256" key="1">
    <source>
        <dbReference type="ARBA" id="ARBA00004123"/>
    </source>
</evidence>
<dbReference type="GO" id="GO:0008285">
    <property type="term" value="P:negative regulation of cell population proliferation"/>
    <property type="evidence" value="ECO:0007669"/>
    <property type="project" value="TreeGrafter"/>
</dbReference>
<accession>A0A7L4GRZ7</accession>
<keyword evidence="11" id="KW-0539">Nucleus</keyword>
<reference evidence="17 18" key="1">
    <citation type="submission" date="2020-02" db="EMBL/GenBank/DDBJ databases">
        <title>Bird 10,000 Genomes (B10K) Project - Family phase.</title>
        <authorList>
            <person name="Zhang G."/>
        </authorList>
    </citation>
    <scope>NUCLEOTIDE SEQUENCE [LARGE SCALE GENOMIC DNA]</scope>
    <source>
        <strain evidence="17">B10K-DU-001-40</strain>
        <tissue evidence="17">Muscle</tissue>
    </source>
</reference>
<comment type="subcellular location">
    <subcellularLocation>
        <location evidence="3">Cytoplasm</location>
    </subcellularLocation>
    <subcellularLocation>
        <location evidence="2">Endosome</location>
    </subcellularLocation>
    <subcellularLocation>
        <location evidence="1">Nucleus</location>
    </subcellularLocation>
</comment>
<dbReference type="OrthoDB" id="6373236at2759"/>
<feature type="non-terminal residue" evidence="17">
    <location>
        <position position="52"/>
    </location>
</feature>
<evidence type="ECO:0000256" key="9">
    <source>
        <dbReference type="ARBA" id="ARBA00022843"/>
    </source>
</evidence>
<evidence type="ECO:0000256" key="5">
    <source>
        <dbReference type="ARBA" id="ARBA00014547"/>
    </source>
</evidence>
<keyword evidence="10" id="KW-0649">Protein kinase inhibitor</keyword>
<dbReference type="InterPro" id="IPR003175">
    <property type="entry name" value="CDI_dom"/>
</dbReference>
<comment type="function">
    <text evidence="15">Important regulator of cell cycle progression. Inhibits the kinase activity of CDK2 bound to cyclin A, but has little inhibitory activity on CDK2 bound to SPDYA. Involved in G1 arrest. Potent inhibitor of cyclin E- and cyclin A-CDK2 complexes. Forms a complex with cyclin type D-CDK4 complexes and is involved in the assembly, stability, and modulation of CCND1-CDK4 complex activation. Acts either as an inhibitor or an activator of cyclin type D-CDK4 complexes depending on its phosphorylation state and/or stoichometry.</text>
</comment>
<dbReference type="EMBL" id="VZTK01011569">
    <property type="protein sequence ID" value="NXX15042.1"/>
    <property type="molecule type" value="Genomic_DNA"/>
</dbReference>